<evidence type="ECO:0000313" key="2">
    <source>
        <dbReference type="Proteomes" id="UP000061348"/>
    </source>
</evidence>
<comment type="caution">
    <text evidence="1">The sequence shown here is derived from an EMBL/GenBank/DDBJ whole genome shotgun (WGS) entry which is preliminary data.</text>
</comment>
<evidence type="ECO:0000313" key="1">
    <source>
        <dbReference type="EMBL" id="KWV73148.1"/>
    </source>
</evidence>
<gene>
    <name evidence="1" type="ORF">PFLmoz3_06159</name>
</gene>
<protein>
    <submittedName>
        <fullName evidence="1">Uncharacterized protein</fullName>
    </submittedName>
</protein>
<name>A0A109KPR2_PSEFL</name>
<dbReference type="Proteomes" id="UP000061348">
    <property type="component" value="Unassembled WGS sequence"/>
</dbReference>
<reference evidence="1 2" key="1">
    <citation type="submission" date="2015-05" db="EMBL/GenBank/DDBJ databases">
        <title>A genomic and transcriptomic approach to investigate the blue pigment phenotype in Pseudomonas fluorescens.</title>
        <authorList>
            <person name="Andreani N.A."/>
            <person name="Cardazzo B."/>
        </authorList>
    </citation>
    <scope>NUCLEOTIDE SEQUENCE [LARGE SCALE GENOMIC DNA]</scope>
    <source>
        <strain evidence="1 2">Ps_22</strain>
    </source>
</reference>
<dbReference type="EMBL" id="LCYA01000283">
    <property type="protein sequence ID" value="KWV73148.1"/>
    <property type="molecule type" value="Genomic_DNA"/>
</dbReference>
<dbReference type="AlphaFoldDB" id="A0A109KPR2"/>
<organism evidence="1 2">
    <name type="scientific">Pseudomonas fluorescens</name>
    <dbReference type="NCBI Taxonomy" id="294"/>
    <lineage>
        <taxon>Bacteria</taxon>
        <taxon>Pseudomonadati</taxon>
        <taxon>Pseudomonadota</taxon>
        <taxon>Gammaproteobacteria</taxon>
        <taxon>Pseudomonadales</taxon>
        <taxon>Pseudomonadaceae</taxon>
        <taxon>Pseudomonas</taxon>
    </lineage>
</organism>
<accession>A0A109KPR2</accession>
<proteinExistence type="predicted"/>
<sequence>MFYLHHIPVLIEQLVESVLQRPRQPIHAGQQGVGCKESGHQGLHAAQWAAGQDDQLLEKGFQYLAIGQRYRVFVMQEQGDPMPPGRQAAQQVELTRLAAAGGGPG</sequence>